<keyword evidence="13" id="KW-1185">Reference proteome</keyword>
<evidence type="ECO:0000256" key="4">
    <source>
        <dbReference type="ARBA" id="ARBA00023239"/>
    </source>
</evidence>
<evidence type="ECO:0000313" key="13">
    <source>
        <dbReference type="Proteomes" id="UP000275385"/>
    </source>
</evidence>
<dbReference type="GO" id="GO:0000379">
    <property type="term" value="P:tRNA-type intron splice site recognition and cleavage"/>
    <property type="evidence" value="ECO:0007669"/>
    <property type="project" value="InterPro"/>
</dbReference>
<dbReference type="Gene3D" id="3.40.1350.10">
    <property type="match status" value="1"/>
</dbReference>
<keyword evidence="3" id="KW-0819">tRNA processing</keyword>
<evidence type="ECO:0000256" key="9">
    <source>
        <dbReference type="PIRSR" id="PIRSR017250-50"/>
    </source>
</evidence>
<dbReference type="AlphaFoldDB" id="A0A420YDR3"/>
<accession>A0A420YDR3</accession>
<dbReference type="Pfam" id="PF01974">
    <property type="entry name" value="tRNA_int_endo"/>
    <property type="match status" value="1"/>
</dbReference>
<evidence type="ECO:0000256" key="7">
    <source>
        <dbReference type="ARBA" id="ARBA00075884"/>
    </source>
</evidence>
<dbReference type="InterPro" id="IPR006677">
    <property type="entry name" value="tRNA_intron_Endonuc_cat-like"/>
</dbReference>
<feature type="domain" description="tRNA intron endonuclease catalytic" evidence="11">
    <location>
        <begin position="123"/>
        <end position="193"/>
    </location>
</feature>
<dbReference type="InterPro" id="IPR016690">
    <property type="entry name" value="TSEN34"/>
</dbReference>
<protein>
    <recommendedName>
        <fullName evidence="2">tRNA-intron lyase</fullName>
        <ecNumber evidence="2">4.6.1.16</ecNumber>
    </recommendedName>
    <alternativeName>
        <fullName evidence="7 8">tRNA-intron endonuclease SEN34</fullName>
    </alternativeName>
</protein>
<dbReference type="InterPro" id="IPR036167">
    <property type="entry name" value="tRNA_intron_Endo_cat-like_sf"/>
</dbReference>
<feature type="compositionally biased region" description="Low complexity" evidence="10">
    <location>
        <begin position="74"/>
        <end position="92"/>
    </location>
</feature>
<organism evidence="12 13">
    <name type="scientific">Coniochaeta pulveracea</name>
    <dbReference type="NCBI Taxonomy" id="177199"/>
    <lineage>
        <taxon>Eukaryota</taxon>
        <taxon>Fungi</taxon>
        <taxon>Dikarya</taxon>
        <taxon>Ascomycota</taxon>
        <taxon>Pezizomycotina</taxon>
        <taxon>Sordariomycetes</taxon>
        <taxon>Sordariomycetidae</taxon>
        <taxon>Coniochaetales</taxon>
        <taxon>Coniochaetaceae</taxon>
        <taxon>Coniochaeta</taxon>
    </lineage>
</organism>
<comment type="similarity">
    <text evidence="1">Belongs to the tRNA-intron endonuclease family.</text>
</comment>
<evidence type="ECO:0000256" key="3">
    <source>
        <dbReference type="ARBA" id="ARBA00022694"/>
    </source>
</evidence>
<dbReference type="InterPro" id="IPR011856">
    <property type="entry name" value="tRNA_endonuc-like_dom_sf"/>
</dbReference>
<dbReference type="PANTHER" id="PTHR13070:SF0">
    <property type="entry name" value="TRNA-SPLICING ENDONUCLEASE SUBUNIT SEN34"/>
    <property type="match status" value="1"/>
</dbReference>
<evidence type="ECO:0000256" key="10">
    <source>
        <dbReference type="SAM" id="MobiDB-lite"/>
    </source>
</evidence>
<reference evidence="12 13" key="1">
    <citation type="submission" date="2018-08" db="EMBL/GenBank/DDBJ databases">
        <title>Draft genome of the lignicolous fungus Coniochaeta pulveracea.</title>
        <authorList>
            <person name="Borstlap C.J."/>
            <person name="De Witt R.N."/>
            <person name="Botha A."/>
            <person name="Volschenk H."/>
        </authorList>
    </citation>
    <scope>NUCLEOTIDE SEQUENCE [LARGE SCALE GENOMIC DNA]</scope>
    <source>
        <strain evidence="12 13">CAB683</strain>
    </source>
</reference>
<evidence type="ECO:0000256" key="8">
    <source>
        <dbReference type="ARBA" id="ARBA00076724"/>
    </source>
</evidence>
<dbReference type="GO" id="GO:0003676">
    <property type="term" value="F:nucleic acid binding"/>
    <property type="evidence" value="ECO:0007669"/>
    <property type="project" value="InterPro"/>
</dbReference>
<keyword evidence="12" id="KW-0540">Nuclease</keyword>
<evidence type="ECO:0000256" key="6">
    <source>
        <dbReference type="ARBA" id="ARBA00059865"/>
    </source>
</evidence>
<comment type="caution">
    <text evidence="12">The sequence shown here is derived from an EMBL/GenBank/DDBJ whole genome shotgun (WGS) entry which is preliminary data.</text>
</comment>
<proteinExistence type="inferred from homology"/>
<dbReference type="EMBL" id="QVQW01000018">
    <property type="protein sequence ID" value="RKU45840.1"/>
    <property type="molecule type" value="Genomic_DNA"/>
</dbReference>
<name>A0A420YDR3_9PEZI</name>
<keyword evidence="12" id="KW-0255">Endonuclease</keyword>
<dbReference type="CDD" id="cd22363">
    <property type="entry name" value="tRNA-intron_lyase_C"/>
    <property type="match status" value="1"/>
</dbReference>
<dbReference type="FunFam" id="3.40.1350.10:FF:000008">
    <property type="entry name" value="tRNA-splicing endonuclease subunit Sen34"/>
    <property type="match status" value="1"/>
</dbReference>
<evidence type="ECO:0000313" key="12">
    <source>
        <dbReference type="EMBL" id="RKU45840.1"/>
    </source>
</evidence>
<dbReference type="GO" id="GO:0000213">
    <property type="term" value="F:tRNA-intron lyase activity"/>
    <property type="evidence" value="ECO:0007669"/>
    <property type="project" value="UniProtKB-EC"/>
</dbReference>
<dbReference type="GO" id="GO:0000214">
    <property type="term" value="C:tRNA-intron endonuclease complex"/>
    <property type="evidence" value="ECO:0007669"/>
    <property type="project" value="InterPro"/>
</dbReference>
<feature type="region of interest" description="Disordered" evidence="10">
    <location>
        <begin position="1"/>
        <end position="97"/>
    </location>
</feature>
<dbReference type="SUPFAM" id="SSF53032">
    <property type="entry name" value="tRNA-intron endonuclease catalytic domain-like"/>
    <property type="match status" value="1"/>
</dbReference>
<evidence type="ECO:0000256" key="1">
    <source>
        <dbReference type="ARBA" id="ARBA00008078"/>
    </source>
</evidence>
<feature type="active site" evidence="9">
    <location>
        <position position="147"/>
    </location>
</feature>
<feature type="active site" evidence="9">
    <location>
        <position position="155"/>
    </location>
</feature>
<comment type="function">
    <text evidence="6">Constitutes one of the two catalytic subunit of the tRNA-splicing endonuclease complex, a complex responsible for identification and cleavage of the splice sites in pre-tRNA. It cleaves pre-tRNA at the 5'- and 3'-splice sites to release the intron. The products are an intron and two tRNA half-molecules bearing 2',3'-cyclic phosphate and 5'-OH termini. There are no conserved sequences at the splice sites, but the intron is invariably located at the same site in the gene, placing the splice sites an invariant distance from the constant structural features of the tRNA body. It probably carries the active site for 3'-splice site cleavage.</text>
</comment>
<dbReference type="Proteomes" id="UP000275385">
    <property type="component" value="Unassembled WGS sequence"/>
</dbReference>
<feature type="active site" evidence="9">
    <location>
        <position position="186"/>
    </location>
</feature>
<keyword evidence="12" id="KW-0378">Hydrolase</keyword>
<dbReference type="OrthoDB" id="66726at2759"/>
<evidence type="ECO:0000256" key="2">
    <source>
        <dbReference type="ARBA" id="ARBA00012573"/>
    </source>
</evidence>
<comment type="catalytic activity">
    <reaction evidence="5">
        <text>pretRNA = a 3'-half-tRNA molecule with a 5'-OH end + a 5'-half-tRNA molecule with a 2',3'-cyclic phosphate end + an intron with a 2',3'-cyclic phosphate and a 5'-hydroxyl terminus.</text>
        <dbReference type="EC" id="4.6.1.16"/>
    </reaction>
</comment>
<sequence>MDDTSRKAYLQSLKTQRKKAHAALEEEKLARTAQAKANRLNNGKSPRKAGKEQATTEAVPPEDGLFDPASSAEPTAITPTPNTNTTPRAIAPGITPGTSADLIDGATGLTEPRALDGAKPSPLYAHLNSKGYFITPGLRFGGDYSVYPGDPFRYHAHFMATKYGWEEEITMLDLVASGRLGTAVKKGYMLAGQKPRTEGDGSKDLINGGEVRAFCMEWAGM</sequence>
<dbReference type="STRING" id="177199.A0A420YDR3"/>
<dbReference type="EC" id="4.6.1.16" evidence="2"/>
<dbReference type="PANTHER" id="PTHR13070">
    <property type="entry name" value="TRNA-SPLICING ENDONUCLEASE SUBUNIT SEN34-RELATED"/>
    <property type="match status" value="1"/>
</dbReference>
<evidence type="ECO:0000256" key="5">
    <source>
        <dbReference type="ARBA" id="ARBA00034031"/>
    </source>
</evidence>
<dbReference type="PIRSF" id="PIRSF017250">
    <property type="entry name" value="tRNA_splic_SEN34"/>
    <property type="match status" value="1"/>
</dbReference>
<evidence type="ECO:0000259" key="11">
    <source>
        <dbReference type="Pfam" id="PF01974"/>
    </source>
</evidence>
<gene>
    <name evidence="12" type="primary">SEN34</name>
    <name evidence="12" type="ORF">DL546_007030</name>
</gene>
<keyword evidence="4" id="KW-0456">Lyase</keyword>